<dbReference type="AlphaFoldDB" id="A0A521CZ58"/>
<sequence length="149" mass="16820">MKQILLLFSILLLLASCDNDELPQSDVPFASVGKGDSFSNGQSIAQRHLVIKDAKTWNNFKKEMNITSDVAKDFKETTIDFSQYQVIAVIDKTQPNDGHSIDIVEMTENRNTIIVKVEKLKNGNLTKKSSRPYDIVKTAKTDKKVIFEQ</sequence>
<dbReference type="InterPro" id="IPR025748">
    <property type="entry name" value="PrcB_C_dom"/>
</dbReference>
<dbReference type="RefSeq" id="WP_111377638.1">
    <property type="nucleotide sequence ID" value="NZ_CP043612.1"/>
</dbReference>
<keyword evidence="3" id="KW-1185">Reference proteome</keyword>
<evidence type="ECO:0000259" key="1">
    <source>
        <dbReference type="Pfam" id="PF14343"/>
    </source>
</evidence>
<reference evidence="2 3" key="1">
    <citation type="submission" date="2017-05" db="EMBL/GenBank/DDBJ databases">
        <authorList>
            <person name="Varghese N."/>
            <person name="Submissions S."/>
        </authorList>
    </citation>
    <scope>NUCLEOTIDE SEQUENCE [LARGE SCALE GENOMIC DNA]</scope>
    <source>
        <strain evidence="2 3">DSM 29982</strain>
    </source>
</reference>
<accession>A0A521CZ58</accession>
<dbReference type="Proteomes" id="UP000319267">
    <property type="component" value="Unassembled WGS sequence"/>
</dbReference>
<dbReference type="OrthoDB" id="1447404at2"/>
<proteinExistence type="predicted"/>
<gene>
    <name evidence="2" type="ORF">SAMN06265220_102813</name>
</gene>
<feature type="domain" description="PrcB C-terminal" evidence="1">
    <location>
        <begin position="86"/>
        <end position="138"/>
    </location>
</feature>
<dbReference type="PROSITE" id="PS51257">
    <property type="entry name" value="PROKAR_LIPOPROTEIN"/>
    <property type="match status" value="1"/>
</dbReference>
<dbReference type="Pfam" id="PF14343">
    <property type="entry name" value="PrcB_C"/>
    <property type="match status" value="1"/>
</dbReference>
<name>A0A521CZ58_9FLAO</name>
<evidence type="ECO:0000313" key="2">
    <source>
        <dbReference type="EMBL" id="SMO64692.1"/>
    </source>
</evidence>
<organism evidence="2 3">
    <name type="scientific">Flavobacterium nitrogenifigens</name>
    <dbReference type="NCBI Taxonomy" id="1617283"/>
    <lineage>
        <taxon>Bacteria</taxon>
        <taxon>Pseudomonadati</taxon>
        <taxon>Bacteroidota</taxon>
        <taxon>Flavobacteriia</taxon>
        <taxon>Flavobacteriales</taxon>
        <taxon>Flavobacteriaceae</taxon>
        <taxon>Flavobacterium</taxon>
    </lineage>
</organism>
<dbReference type="EMBL" id="FXTQ01000002">
    <property type="protein sequence ID" value="SMO64692.1"/>
    <property type="molecule type" value="Genomic_DNA"/>
</dbReference>
<protein>
    <submittedName>
        <fullName evidence="2">PrcB C-terminal</fullName>
    </submittedName>
</protein>
<evidence type="ECO:0000313" key="3">
    <source>
        <dbReference type="Proteomes" id="UP000319267"/>
    </source>
</evidence>